<evidence type="ECO:0000313" key="9">
    <source>
        <dbReference type="Proteomes" id="UP000308528"/>
    </source>
</evidence>
<keyword evidence="1 7" id="KW-1003">Cell membrane</keyword>
<keyword evidence="2 7" id="KW-0812">Transmembrane</keyword>
<dbReference type="Proteomes" id="UP000308528">
    <property type="component" value="Unassembled WGS sequence"/>
</dbReference>
<keyword evidence="6 7" id="KW-0961">Cell wall biogenesis/degradation</keyword>
<proteinExistence type="inferred from homology"/>
<comment type="similarity">
    <text evidence="7">Belongs to the transglycosylase MltG family.</text>
</comment>
<evidence type="ECO:0000256" key="7">
    <source>
        <dbReference type="HAMAP-Rule" id="MF_02065"/>
    </source>
</evidence>
<dbReference type="OrthoDB" id="9814591at2"/>
<sequence>MKRIIGILFLLGLAAVGFAYYQLMVVPVVPEDRQGPITVQIPTGSDYEAVMDTLAVHGIHLNRTFFDPLADQMGFRRTPMRSGRFDLQPGSSAITLLRKLRSGSQATVDVVLTTEREPMNVAAKVARFLEPDSLTFVRLFQDTQYIDSIGYTPETLQTLFIPNTYEMYWNATPREFVARMVKEHDRFWHANDRLKKAEAQGLSPAEVYTLASIVEKESLVASERPRIAGVYLNRLRIGMPLQADPTAVFATREFDVGRVLTRHTQFDSPYNTYRYAGLPPGPITMASVGSIDAVLNPEDHNYLYFCARGDGSGEHNFASTLAGHSRNIAIYVANLRERGLR</sequence>
<dbReference type="GO" id="GO:0009252">
    <property type="term" value="P:peptidoglycan biosynthetic process"/>
    <property type="evidence" value="ECO:0007669"/>
    <property type="project" value="UniProtKB-UniRule"/>
</dbReference>
<dbReference type="EC" id="4.2.2.29" evidence="7"/>
<keyword evidence="4 7" id="KW-0472">Membrane</keyword>
<organism evidence="8 9">
    <name type="scientific">Neolewinella litorea</name>
    <dbReference type="NCBI Taxonomy" id="2562452"/>
    <lineage>
        <taxon>Bacteria</taxon>
        <taxon>Pseudomonadati</taxon>
        <taxon>Bacteroidota</taxon>
        <taxon>Saprospiria</taxon>
        <taxon>Saprospirales</taxon>
        <taxon>Lewinellaceae</taxon>
        <taxon>Neolewinella</taxon>
    </lineage>
</organism>
<dbReference type="GO" id="GO:0005886">
    <property type="term" value="C:plasma membrane"/>
    <property type="evidence" value="ECO:0007669"/>
    <property type="project" value="UniProtKB-UniRule"/>
</dbReference>
<gene>
    <name evidence="7 8" type="primary">mltG</name>
    <name evidence="8" type="ORF">E4021_11855</name>
</gene>
<evidence type="ECO:0000256" key="1">
    <source>
        <dbReference type="ARBA" id="ARBA00022475"/>
    </source>
</evidence>
<keyword evidence="9" id="KW-1185">Reference proteome</keyword>
<evidence type="ECO:0000256" key="2">
    <source>
        <dbReference type="ARBA" id="ARBA00022692"/>
    </source>
</evidence>
<evidence type="ECO:0000313" key="8">
    <source>
        <dbReference type="EMBL" id="THH39440.1"/>
    </source>
</evidence>
<dbReference type="Gene3D" id="3.30.160.60">
    <property type="entry name" value="Classic Zinc Finger"/>
    <property type="match status" value="1"/>
</dbReference>
<evidence type="ECO:0000256" key="5">
    <source>
        <dbReference type="ARBA" id="ARBA00023239"/>
    </source>
</evidence>
<name>A0A4S4NT65_9BACT</name>
<reference evidence="8 9" key="1">
    <citation type="submission" date="2019-04" db="EMBL/GenBank/DDBJ databases">
        <title>Lewinella litorea sp. nov., isolated from a marine sand.</title>
        <authorList>
            <person name="Yoon J.-H."/>
        </authorList>
    </citation>
    <scope>NUCLEOTIDE SEQUENCE [LARGE SCALE GENOMIC DNA]</scope>
    <source>
        <strain evidence="8 9">HSMS-39</strain>
    </source>
</reference>
<dbReference type="RefSeq" id="WP_136459573.1">
    <property type="nucleotide sequence ID" value="NZ_SRSF01000004.1"/>
</dbReference>
<accession>A0A4S4NT65</accession>
<dbReference type="CDD" id="cd08010">
    <property type="entry name" value="MltG_like"/>
    <property type="match status" value="1"/>
</dbReference>
<keyword evidence="5 7" id="KW-0456">Lyase</keyword>
<dbReference type="HAMAP" id="MF_02065">
    <property type="entry name" value="MltG"/>
    <property type="match status" value="1"/>
</dbReference>
<keyword evidence="3 7" id="KW-1133">Transmembrane helix</keyword>
<dbReference type="GO" id="GO:0071555">
    <property type="term" value="P:cell wall organization"/>
    <property type="evidence" value="ECO:0007669"/>
    <property type="project" value="UniProtKB-KW"/>
</dbReference>
<comment type="caution">
    <text evidence="8">The sequence shown here is derived from an EMBL/GenBank/DDBJ whole genome shotgun (WGS) entry which is preliminary data.</text>
</comment>
<dbReference type="AlphaFoldDB" id="A0A4S4NT65"/>
<dbReference type="PANTHER" id="PTHR30518">
    <property type="entry name" value="ENDOLYTIC MUREIN TRANSGLYCOSYLASE"/>
    <property type="match status" value="1"/>
</dbReference>
<dbReference type="Gene3D" id="3.30.1490.480">
    <property type="entry name" value="Endolytic murein transglycosylase"/>
    <property type="match status" value="1"/>
</dbReference>
<dbReference type="NCBIfam" id="TIGR00247">
    <property type="entry name" value="endolytic transglycosylase MltG"/>
    <property type="match status" value="1"/>
</dbReference>
<dbReference type="GO" id="GO:0008932">
    <property type="term" value="F:lytic endotransglycosylase activity"/>
    <property type="evidence" value="ECO:0007669"/>
    <property type="project" value="UniProtKB-UniRule"/>
</dbReference>
<feature type="site" description="Important for catalytic activity" evidence="7">
    <location>
        <position position="217"/>
    </location>
</feature>
<protein>
    <recommendedName>
        <fullName evidence="7">Endolytic murein transglycosylase</fullName>
        <ecNumber evidence="7">4.2.2.29</ecNumber>
    </recommendedName>
    <alternativeName>
        <fullName evidence="7">Peptidoglycan lytic transglycosylase</fullName>
    </alternativeName>
    <alternativeName>
        <fullName evidence="7">Peptidoglycan polymerization terminase</fullName>
    </alternativeName>
</protein>
<dbReference type="InterPro" id="IPR003770">
    <property type="entry name" value="MLTG-like"/>
</dbReference>
<comment type="function">
    <text evidence="7">Functions as a peptidoglycan terminase that cleaves nascent peptidoglycan strands endolytically to terminate their elongation.</text>
</comment>
<dbReference type="PANTHER" id="PTHR30518:SF2">
    <property type="entry name" value="ENDOLYTIC MUREIN TRANSGLYCOSYLASE"/>
    <property type="match status" value="1"/>
</dbReference>
<evidence type="ECO:0000256" key="4">
    <source>
        <dbReference type="ARBA" id="ARBA00023136"/>
    </source>
</evidence>
<dbReference type="EMBL" id="SRSF01000004">
    <property type="protein sequence ID" value="THH39440.1"/>
    <property type="molecule type" value="Genomic_DNA"/>
</dbReference>
<dbReference type="Pfam" id="PF02618">
    <property type="entry name" value="YceG"/>
    <property type="match status" value="1"/>
</dbReference>
<evidence type="ECO:0000256" key="6">
    <source>
        <dbReference type="ARBA" id="ARBA00023316"/>
    </source>
</evidence>
<evidence type="ECO:0000256" key="3">
    <source>
        <dbReference type="ARBA" id="ARBA00022989"/>
    </source>
</evidence>
<comment type="catalytic activity">
    <reaction evidence="7">
        <text>a peptidoglycan chain = a peptidoglycan chain with N-acetyl-1,6-anhydromuramyl-[peptide] at the reducing end + a peptidoglycan chain with N-acetylglucosamine at the non-reducing end.</text>
        <dbReference type="EC" id="4.2.2.29"/>
    </reaction>
</comment>